<keyword evidence="2" id="KW-1185">Reference proteome</keyword>
<accession>H8KCY0</accession>
<name>H8KCY0_RICMS</name>
<organism evidence="1 2">
    <name type="scientific">Rickettsia montanensis (strain OSU 85-930)</name>
    <dbReference type="NCBI Taxonomy" id="1105114"/>
    <lineage>
        <taxon>Bacteria</taxon>
        <taxon>Pseudomonadati</taxon>
        <taxon>Pseudomonadota</taxon>
        <taxon>Alphaproteobacteria</taxon>
        <taxon>Rickettsiales</taxon>
        <taxon>Rickettsiaceae</taxon>
        <taxon>Rickettsieae</taxon>
        <taxon>Rickettsia</taxon>
        <taxon>spotted fever group</taxon>
    </lineage>
</organism>
<evidence type="ECO:0008006" key="3">
    <source>
        <dbReference type="Google" id="ProtNLM"/>
    </source>
</evidence>
<dbReference type="KEGG" id="rmo:MCI_03185"/>
<sequence length="80" mass="8862">MVNIMSKFKNLTPEQRKAALEAAKVHFEEQQQQHNAIFKEAMQASSQIHQYNQDLGSCVDNASKDVKLAGKASKGGCEII</sequence>
<evidence type="ECO:0000313" key="1">
    <source>
        <dbReference type="EMBL" id="AFC73513.1"/>
    </source>
</evidence>
<proteinExistence type="predicted"/>
<evidence type="ECO:0000313" key="2">
    <source>
        <dbReference type="Proteomes" id="UP000008008"/>
    </source>
</evidence>
<gene>
    <name evidence="1" type="ordered locus">MCI_03185</name>
</gene>
<reference evidence="2" key="1">
    <citation type="submission" date="2012-02" db="EMBL/GenBank/DDBJ databases">
        <title>Complete genome sequence of Rickettsia montanensis strain OSU 85-930.</title>
        <authorList>
            <person name="Johnson S.L."/>
            <person name="Munk A.C."/>
            <person name="Han S."/>
            <person name="Bruce D.C."/>
            <person name="Dasch G.A."/>
        </authorList>
    </citation>
    <scope>NUCLEOTIDE SEQUENCE [LARGE SCALE GENOMIC DNA]</scope>
    <source>
        <strain evidence="2">OSU 85-930</strain>
    </source>
</reference>
<dbReference type="AlphaFoldDB" id="H8KCY0"/>
<dbReference type="Proteomes" id="UP000008008">
    <property type="component" value="Chromosome"/>
</dbReference>
<dbReference type="EMBL" id="CP003340">
    <property type="protein sequence ID" value="AFC73513.1"/>
    <property type="molecule type" value="Genomic_DNA"/>
</dbReference>
<dbReference type="HOGENOM" id="CLU_2652138_0_0_5"/>
<protein>
    <recommendedName>
        <fullName evidence="3">3-oxoacyl-(Acyl carrier protein) synthase II</fullName>
    </recommendedName>
</protein>